<reference evidence="9" key="1">
    <citation type="journal article" date="2020" name="Stud. Mycol.">
        <title>101 Dothideomycetes genomes: a test case for predicting lifestyles and emergence of pathogens.</title>
        <authorList>
            <person name="Haridas S."/>
            <person name="Albert R."/>
            <person name="Binder M."/>
            <person name="Bloem J."/>
            <person name="Labutti K."/>
            <person name="Salamov A."/>
            <person name="Andreopoulos B."/>
            <person name="Baker S."/>
            <person name="Barry K."/>
            <person name="Bills G."/>
            <person name="Bluhm B."/>
            <person name="Cannon C."/>
            <person name="Castanera R."/>
            <person name="Culley D."/>
            <person name="Daum C."/>
            <person name="Ezra D."/>
            <person name="Gonzalez J."/>
            <person name="Henrissat B."/>
            <person name="Kuo A."/>
            <person name="Liang C."/>
            <person name="Lipzen A."/>
            <person name="Lutzoni F."/>
            <person name="Magnuson J."/>
            <person name="Mondo S."/>
            <person name="Nolan M."/>
            <person name="Ohm R."/>
            <person name="Pangilinan J."/>
            <person name="Park H.-J."/>
            <person name="Ramirez L."/>
            <person name="Alfaro M."/>
            <person name="Sun H."/>
            <person name="Tritt A."/>
            <person name="Yoshinaga Y."/>
            <person name="Zwiers L.-H."/>
            <person name="Turgeon B."/>
            <person name="Goodwin S."/>
            <person name="Spatafora J."/>
            <person name="Crous P."/>
            <person name="Grigoriev I."/>
        </authorList>
    </citation>
    <scope>NUCLEOTIDE SEQUENCE</scope>
    <source>
        <strain evidence="9">CBS 113389</strain>
    </source>
</reference>
<dbReference type="GeneID" id="54474787"/>
<dbReference type="InterPro" id="IPR036396">
    <property type="entry name" value="Cyt_P450_sf"/>
</dbReference>
<keyword evidence="10" id="KW-1185">Reference proteome</keyword>
<keyword evidence="5" id="KW-0560">Oxidoreductase</keyword>
<protein>
    <submittedName>
        <fullName evidence="9">Cytochrome P450</fullName>
    </submittedName>
</protein>
<dbReference type="InterPro" id="IPR001128">
    <property type="entry name" value="Cyt_P450"/>
</dbReference>
<evidence type="ECO:0000256" key="4">
    <source>
        <dbReference type="ARBA" id="ARBA00022723"/>
    </source>
</evidence>
<evidence type="ECO:0000313" key="10">
    <source>
        <dbReference type="Proteomes" id="UP000799767"/>
    </source>
</evidence>
<evidence type="ECO:0000256" key="7">
    <source>
        <dbReference type="ARBA" id="ARBA00023033"/>
    </source>
</evidence>
<keyword evidence="8" id="KW-0812">Transmembrane</keyword>
<evidence type="ECO:0000256" key="1">
    <source>
        <dbReference type="ARBA" id="ARBA00001971"/>
    </source>
</evidence>
<dbReference type="InterPro" id="IPR002974">
    <property type="entry name" value="Cyt_P450_E_CYP52_ascomycetes"/>
</dbReference>
<keyword evidence="8" id="KW-1133">Transmembrane helix</keyword>
<dbReference type="EMBL" id="MU001636">
    <property type="protein sequence ID" value="KAF2482538.1"/>
    <property type="molecule type" value="Genomic_DNA"/>
</dbReference>
<evidence type="ECO:0000256" key="8">
    <source>
        <dbReference type="SAM" id="Phobius"/>
    </source>
</evidence>
<evidence type="ECO:0000313" key="9">
    <source>
        <dbReference type="EMBL" id="KAF2482538.1"/>
    </source>
</evidence>
<evidence type="ECO:0000256" key="2">
    <source>
        <dbReference type="ARBA" id="ARBA00010617"/>
    </source>
</evidence>
<keyword evidence="8" id="KW-0472">Membrane</keyword>
<evidence type="ECO:0000256" key="5">
    <source>
        <dbReference type="ARBA" id="ARBA00023002"/>
    </source>
</evidence>
<sequence>MLYTRPSLLAPIFILLLYICLSLYRRYAYQRKMRREGCQPIPKYPHTDPFLGLDHRRVMLEGTKRGEVGATRAKIHAKCGHTYEYNVFGQRTVCTMNMDNIRTVVGPSSANFVKPPGSKQAAHPLLTDNLVALDGHEWKQSRSLVMPVLTKEQAVDLPALERHIQKLLKLIPRDGSTVDLQPLFQRLFIDRATEFVLGDSTNTLDPDEEAHPEADKFLTMFEDVMRMLGQRVQAGHLLFLRGRDVQWHQDIATIFATVDGFIDKAAARQHSASPRFSLVEHYVDEINDKAAVRSQLMSVFFGSRDQISISMSLLMFALARHPEVWLKLRREVLAQPLGPSTESTSRLPYTRNVVYEGLRIFSPVLMSRRQCDADCILPSGGGKDGQAPILIPRGAIVEMNIQGLHRDRTIWGESADEFLPERWTDRTPGWKYIPFLAGKRVCPARDLSVTQMIYLLARLVQEFELLQNRDPVLELVDDIRNVRLSRRVQVALIPP</sequence>
<keyword evidence="3" id="KW-0349">Heme</keyword>
<organism evidence="9 10">
    <name type="scientific">Neohortaea acidophila</name>
    <dbReference type="NCBI Taxonomy" id="245834"/>
    <lineage>
        <taxon>Eukaryota</taxon>
        <taxon>Fungi</taxon>
        <taxon>Dikarya</taxon>
        <taxon>Ascomycota</taxon>
        <taxon>Pezizomycotina</taxon>
        <taxon>Dothideomycetes</taxon>
        <taxon>Dothideomycetidae</taxon>
        <taxon>Mycosphaerellales</taxon>
        <taxon>Teratosphaeriaceae</taxon>
        <taxon>Neohortaea</taxon>
    </lineage>
</organism>
<dbReference type="Gene3D" id="1.10.630.10">
    <property type="entry name" value="Cytochrome P450"/>
    <property type="match status" value="1"/>
</dbReference>
<keyword evidence="6" id="KW-0408">Iron</keyword>
<dbReference type="Proteomes" id="UP000799767">
    <property type="component" value="Unassembled WGS sequence"/>
</dbReference>
<keyword evidence="7" id="KW-0503">Monooxygenase</keyword>
<dbReference type="SUPFAM" id="SSF48264">
    <property type="entry name" value="Cytochrome P450"/>
    <property type="match status" value="1"/>
</dbReference>
<accession>A0A6A6PQZ1</accession>
<feature type="transmembrane region" description="Helical" evidence="8">
    <location>
        <begin position="6"/>
        <end position="24"/>
    </location>
</feature>
<dbReference type="GO" id="GO:0020037">
    <property type="term" value="F:heme binding"/>
    <property type="evidence" value="ECO:0007669"/>
    <property type="project" value="InterPro"/>
</dbReference>
<dbReference type="GO" id="GO:0016712">
    <property type="term" value="F:oxidoreductase activity, acting on paired donors, with incorporation or reduction of molecular oxygen, reduced flavin or flavoprotein as one donor, and incorporation of one atom of oxygen"/>
    <property type="evidence" value="ECO:0007669"/>
    <property type="project" value="InterPro"/>
</dbReference>
<comment type="similarity">
    <text evidence="2">Belongs to the cytochrome P450 family.</text>
</comment>
<evidence type="ECO:0000256" key="6">
    <source>
        <dbReference type="ARBA" id="ARBA00023004"/>
    </source>
</evidence>
<dbReference type="Pfam" id="PF00067">
    <property type="entry name" value="p450"/>
    <property type="match status" value="1"/>
</dbReference>
<dbReference type="RefSeq" id="XP_033589108.1">
    <property type="nucleotide sequence ID" value="XM_033733785.1"/>
</dbReference>
<dbReference type="PRINTS" id="PR01239">
    <property type="entry name" value="EP450IICYP52"/>
</dbReference>
<dbReference type="InterPro" id="IPR047146">
    <property type="entry name" value="Cyt_P450_E_CYP52_fungi"/>
</dbReference>
<keyword evidence="4" id="KW-0479">Metal-binding</keyword>
<dbReference type="PANTHER" id="PTHR24287:SF1">
    <property type="entry name" value="P450, PUTATIVE (EUROFUNG)-RELATED"/>
    <property type="match status" value="1"/>
</dbReference>
<proteinExistence type="inferred from homology"/>
<dbReference type="OrthoDB" id="1470350at2759"/>
<dbReference type="GO" id="GO:0005506">
    <property type="term" value="F:iron ion binding"/>
    <property type="evidence" value="ECO:0007669"/>
    <property type="project" value="InterPro"/>
</dbReference>
<dbReference type="AlphaFoldDB" id="A0A6A6PQZ1"/>
<gene>
    <name evidence="9" type="ORF">BDY17DRAFT_298697</name>
</gene>
<evidence type="ECO:0000256" key="3">
    <source>
        <dbReference type="ARBA" id="ARBA00022617"/>
    </source>
</evidence>
<dbReference type="PANTHER" id="PTHR24287">
    <property type="entry name" value="P450, PUTATIVE (EUROFUNG)-RELATED"/>
    <property type="match status" value="1"/>
</dbReference>
<comment type="cofactor">
    <cofactor evidence="1">
        <name>heme</name>
        <dbReference type="ChEBI" id="CHEBI:30413"/>
    </cofactor>
</comment>
<name>A0A6A6PQZ1_9PEZI</name>